<evidence type="ECO:0000313" key="7">
    <source>
        <dbReference type="Proteomes" id="UP000291562"/>
    </source>
</evidence>
<name>A0A411HPL7_9GAMM</name>
<dbReference type="RefSeq" id="WP_129836416.1">
    <property type="nucleotide sequence ID" value="NZ_CP035704.1"/>
</dbReference>
<feature type="chain" id="PRO_5019344863" evidence="5">
    <location>
        <begin position="26"/>
        <end position="214"/>
    </location>
</feature>
<evidence type="ECO:0000256" key="3">
    <source>
        <dbReference type="ARBA" id="ARBA00022729"/>
    </source>
</evidence>
<proteinExistence type="predicted"/>
<keyword evidence="6" id="KW-0449">Lipoprotein</keyword>
<keyword evidence="3 5" id="KW-0732">Signal</keyword>
<keyword evidence="2" id="KW-0813">Transport</keyword>
<reference evidence="6 7" key="1">
    <citation type="submission" date="2019-01" db="EMBL/GenBank/DDBJ databases">
        <title>Pseudolysobacter antarctica gen. nov., sp. nov., isolated from Fildes Peninsula, Antarctica.</title>
        <authorList>
            <person name="Wei Z."/>
            <person name="Peng F."/>
        </authorList>
    </citation>
    <scope>NUCLEOTIDE SEQUENCE [LARGE SCALE GENOMIC DNA]</scope>
    <source>
        <strain evidence="6 7">AQ6-296</strain>
    </source>
</reference>
<dbReference type="InterPro" id="IPR029046">
    <property type="entry name" value="LolA/LolB/LppX"/>
</dbReference>
<dbReference type="EMBL" id="CP035704">
    <property type="protein sequence ID" value="QBB72449.1"/>
    <property type="molecule type" value="Genomic_DNA"/>
</dbReference>
<dbReference type="OrthoDB" id="6165143at2"/>
<comment type="subunit">
    <text evidence="1">Monomer.</text>
</comment>
<keyword evidence="4" id="KW-0653">Protein transport</keyword>
<gene>
    <name evidence="6" type="ORF">ELE36_19920</name>
</gene>
<evidence type="ECO:0000256" key="4">
    <source>
        <dbReference type="ARBA" id="ARBA00022927"/>
    </source>
</evidence>
<evidence type="ECO:0000256" key="1">
    <source>
        <dbReference type="ARBA" id="ARBA00011245"/>
    </source>
</evidence>
<dbReference type="Proteomes" id="UP000291562">
    <property type="component" value="Chromosome"/>
</dbReference>
<dbReference type="Pfam" id="PF19574">
    <property type="entry name" value="LolA_3"/>
    <property type="match status" value="1"/>
</dbReference>
<keyword evidence="7" id="KW-1185">Reference proteome</keyword>
<dbReference type="InterPro" id="IPR004564">
    <property type="entry name" value="OM_lipoprot_carrier_LolA-like"/>
</dbReference>
<accession>A0A411HPL7</accession>
<dbReference type="Gene3D" id="2.50.20.10">
    <property type="entry name" value="Lipoprotein localisation LolA/LolB/LppX"/>
    <property type="match status" value="1"/>
</dbReference>
<evidence type="ECO:0000256" key="5">
    <source>
        <dbReference type="SAM" id="SignalP"/>
    </source>
</evidence>
<evidence type="ECO:0000313" key="6">
    <source>
        <dbReference type="EMBL" id="QBB72449.1"/>
    </source>
</evidence>
<dbReference type="AlphaFoldDB" id="A0A411HPL7"/>
<organism evidence="6 7">
    <name type="scientific">Pseudolysobacter antarcticus</name>
    <dbReference type="NCBI Taxonomy" id="2511995"/>
    <lineage>
        <taxon>Bacteria</taxon>
        <taxon>Pseudomonadati</taxon>
        <taxon>Pseudomonadota</taxon>
        <taxon>Gammaproteobacteria</taxon>
        <taxon>Lysobacterales</taxon>
        <taxon>Rhodanobacteraceae</taxon>
        <taxon>Pseudolysobacter</taxon>
    </lineage>
</organism>
<protein>
    <submittedName>
        <fullName evidence="6">Outer membrane lipoprotein carrier protein LolA</fullName>
    </submittedName>
</protein>
<dbReference type="CDD" id="cd16325">
    <property type="entry name" value="LolA"/>
    <property type="match status" value="1"/>
</dbReference>
<evidence type="ECO:0000256" key="2">
    <source>
        <dbReference type="ARBA" id="ARBA00022448"/>
    </source>
</evidence>
<dbReference type="SUPFAM" id="SSF89392">
    <property type="entry name" value="Prokaryotic lipoproteins and lipoprotein localization factors"/>
    <property type="match status" value="1"/>
</dbReference>
<sequence length="214" mass="23286">MISGTRSSKRLLLPLAILACSPASALDAPTLIAALAHSPPATTRFVEVGFVSMLDQPLLLRGELTWRGDAQLEKRIDSPYRETTIINGENVEVRRDKKSPRQFTLDRAPELRGFLASFTALLSGNAVLLQQYHTLALSGDEHAWRITLTPRDAALGKRIRSIDVYGSETALRCFNVQQTDGDNNVLLVEQLASAKLPAALTLPHMNALCSGAAN</sequence>
<dbReference type="KEGG" id="xbc:ELE36_19920"/>
<feature type="signal peptide" evidence="5">
    <location>
        <begin position="1"/>
        <end position="25"/>
    </location>
</feature>
<dbReference type="GO" id="GO:0015031">
    <property type="term" value="P:protein transport"/>
    <property type="evidence" value="ECO:0007669"/>
    <property type="project" value="UniProtKB-KW"/>
</dbReference>